<feature type="region of interest" description="Disordered" evidence="1">
    <location>
        <begin position="462"/>
        <end position="506"/>
    </location>
</feature>
<feature type="domain" description="C2H2-type" evidence="2">
    <location>
        <begin position="170"/>
        <end position="193"/>
    </location>
</feature>
<evidence type="ECO:0000313" key="4">
    <source>
        <dbReference type="WBParaSite" id="SPAL_0000745000.1"/>
    </source>
</evidence>
<dbReference type="Gene3D" id="3.30.160.60">
    <property type="entry name" value="Classic Zinc Finger"/>
    <property type="match status" value="1"/>
</dbReference>
<dbReference type="SMART" id="SM00355">
    <property type="entry name" value="ZnF_C2H2"/>
    <property type="match status" value="3"/>
</dbReference>
<feature type="domain" description="C2H2-type" evidence="2">
    <location>
        <begin position="142"/>
        <end position="163"/>
    </location>
</feature>
<evidence type="ECO:0000256" key="1">
    <source>
        <dbReference type="SAM" id="MobiDB-lite"/>
    </source>
</evidence>
<feature type="region of interest" description="Disordered" evidence="1">
    <location>
        <begin position="518"/>
        <end position="624"/>
    </location>
</feature>
<feature type="compositionally biased region" description="Basic and acidic residues" evidence="1">
    <location>
        <begin position="423"/>
        <end position="435"/>
    </location>
</feature>
<feature type="region of interest" description="Disordered" evidence="1">
    <location>
        <begin position="273"/>
        <end position="298"/>
    </location>
</feature>
<dbReference type="AlphaFoldDB" id="A0A0N5BNH1"/>
<dbReference type="PROSITE" id="PS00028">
    <property type="entry name" value="ZINC_FINGER_C2H2_1"/>
    <property type="match status" value="2"/>
</dbReference>
<sequence>MSSKSFSRKVNTSGVTASSRENDLSNFLDSFWRCRIYDPSMDTKYGGNNKCDEKTVNFGNDLIKIPGPMAYNVGDVTCTLCNKKVNSNYIIRRDHIIKEHADVIIDNIAEKTESSKANYLYTIFMVIRTAFPNCKVYSDIQCIVCTKSVKTTAGMHTHMGTVHKLAPYQCPYRDCHLTVCYKNKIIDHLRNVHNKVVDLKEMDCVDRETRILKNFEDSRKEFFAKIVENFFPVDIEWYEDDLKDKNGHVYNIFDNLQKERLVIKNNNVVEKVTSSSKSSLKSNEKNDDHPRRQIKQRENEAIEIDLSKRKFTTNDSRYVEVSSSNSDKRNPIANCGSSQRSVSLINLKDNKTARNSNYERMNNKVKDNFTDKNKSERHLNEANCGRNVSHNNKIPLRKPDKTGDDSSNGSRKRSLLCSPPSTDRTRNLPGKESKKPTPKGYYNPLSEACPVKKARIDRYTKKIANPESLRTNTDKIHYSRSEEEDNKIRGNKSESSSDGVTKDDCNIRKVDNTKSVIGKKEVSTTSHRDTSNNIMTSVTKNETENTKKYSIKPKKRVPSTDKDLANNKEVGKVNGNQSGTSIGLGTSDSPICIDDDEDSPSEVEDKMHSGNNTKNNVLRNEEKSNNNKVGFESIYQTLERFETGKDNSTFNPLFTNATEAPVNINASPDSNMRPRDPRLNKINKFSGK</sequence>
<proteinExistence type="predicted"/>
<feature type="compositionally biased region" description="Polar residues" evidence="1">
    <location>
        <begin position="609"/>
        <end position="618"/>
    </location>
</feature>
<feature type="compositionally biased region" description="Polar residues" evidence="1">
    <location>
        <begin position="335"/>
        <end position="344"/>
    </location>
</feature>
<feature type="compositionally biased region" description="Polar residues" evidence="1">
    <location>
        <begin position="531"/>
        <end position="540"/>
    </location>
</feature>
<dbReference type="InterPro" id="IPR013087">
    <property type="entry name" value="Znf_C2H2_type"/>
</dbReference>
<dbReference type="STRING" id="174720.A0A0N5BNH1"/>
<feature type="region of interest" description="Disordered" evidence="1">
    <location>
        <begin position="317"/>
        <end position="446"/>
    </location>
</feature>
<protein>
    <submittedName>
        <fullName evidence="4">C2H2-type domain-containing protein</fullName>
    </submittedName>
</protein>
<evidence type="ECO:0000313" key="3">
    <source>
        <dbReference type="Proteomes" id="UP000046392"/>
    </source>
</evidence>
<feature type="compositionally biased region" description="Polar residues" evidence="1">
    <location>
        <begin position="574"/>
        <end position="589"/>
    </location>
</feature>
<feature type="compositionally biased region" description="Basic and acidic residues" evidence="1">
    <location>
        <begin position="361"/>
        <end position="380"/>
    </location>
</feature>
<feature type="compositionally biased region" description="Basic and acidic residues" evidence="1">
    <location>
        <begin position="558"/>
        <end position="571"/>
    </location>
</feature>
<reference evidence="4" key="1">
    <citation type="submission" date="2017-02" db="UniProtKB">
        <authorList>
            <consortium name="WormBaseParasite"/>
        </authorList>
    </citation>
    <scope>IDENTIFICATION</scope>
</reference>
<feature type="compositionally biased region" description="Basic and acidic residues" evidence="1">
    <location>
        <begin position="472"/>
        <end position="492"/>
    </location>
</feature>
<dbReference type="Proteomes" id="UP000046392">
    <property type="component" value="Unplaced"/>
</dbReference>
<keyword evidence="3" id="KW-1185">Reference proteome</keyword>
<feature type="compositionally biased region" description="Polar residues" evidence="1">
    <location>
        <begin position="661"/>
        <end position="670"/>
    </location>
</feature>
<feature type="region of interest" description="Disordered" evidence="1">
    <location>
        <begin position="661"/>
        <end position="688"/>
    </location>
</feature>
<accession>A0A0N5BNH1</accession>
<feature type="compositionally biased region" description="Basic and acidic residues" evidence="1">
    <location>
        <begin position="518"/>
        <end position="530"/>
    </location>
</feature>
<organism evidence="3 4">
    <name type="scientific">Strongyloides papillosus</name>
    <name type="common">Intestinal threadworm</name>
    <dbReference type="NCBI Taxonomy" id="174720"/>
    <lineage>
        <taxon>Eukaryota</taxon>
        <taxon>Metazoa</taxon>
        <taxon>Ecdysozoa</taxon>
        <taxon>Nematoda</taxon>
        <taxon>Chromadorea</taxon>
        <taxon>Rhabditida</taxon>
        <taxon>Tylenchina</taxon>
        <taxon>Panagrolaimomorpha</taxon>
        <taxon>Strongyloidoidea</taxon>
        <taxon>Strongyloididae</taxon>
        <taxon>Strongyloides</taxon>
    </lineage>
</organism>
<dbReference type="WBParaSite" id="SPAL_0000745000.1">
    <property type="protein sequence ID" value="SPAL_0000745000.1"/>
    <property type="gene ID" value="SPAL_0000745000"/>
</dbReference>
<evidence type="ECO:0000259" key="2">
    <source>
        <dbReference type="PROSITE" id="PS00028"/>
    </source>
</evidence>
<feature type="compositionally biased region" description="Acidic residues" evidence="1">
    <location>
        <begin position="593"/>
        <end position="602"/>
    </location>
</feature>
<feature type="compositionally biased region" description="Basic and acidic residues" evidence="1">
    <location>
        <begin position="282"/>
        <end position="298"/>
    </location>
</feature>
<name>A0A0N5BNH1_STREA</name>